<accession>A0AAV4WE19</accession>
<evidence type="ECO:0000313" key="1">
    <source>
        <dbReference type="EMBL" id="GIY80221.1"/>
    </source>
</evidence>
<protein>
    <submittedName>
        <fullName evidence="1">HTH_Tnp_Tc3_2 domain-containing protein</fullName>
    </submittedName>
</protein>
<keyword evidence="2" id="KW-1185">Reference proteome</keyword>
<organism evidence="1 2">
    <name type="scientific">Caerostris darwini</name>
    <dbReference type="NCBI Taxonomy" id="1538125"/>
    <lineage>
        <taxon>Eukaryota</taxon>
        <taxon>Metazoa</taxon>
        <taxon>Ecdysozoa</taxon>
        <taxon>Arthropoda</taxon>
        <taxon>Chelicerata</taxon>
        <taxon>Arachnida</taxon>
        <taxon>Araneae</taxon>
        <taxon>Araneomorphae</taxon>
        <taxon>Entelegynae</taxon>
        <taxon>Araneoidea</taxon>
        <taxon>Araneidae</taxon>
        <taxon>Caerostris</taxon>
    </lineage>
</organism>
<dbReference type="EMBL" id="BPLQ01014490">
    <property type="protein sequence ID" value="GIY80221.1"/>
    <property type="molecule type" value="Genomic_DNA"/>
</dbReference>
<proteinExistence type="predicted"/>
<evidence type="ECO:0000313" key="2">
    <source>
        <dbReference type="Proteomes" id="UP001054837"/>
    </source>
</evidence>
<dbReference type="Proteomes" id="UP001054837">
    <property type="component" value="Unassembled WGS sequence"/>
</dbReference>
<sequence>MEINSLQETNLEDQQVHFFIRRFKKTVKNKQKPGRPKTFSECEERLFERQIHNQRTSAVKLTLKCKSKKLKYVNPETVGKYTKYRGRPIRRKSCISKANRKAIL</sequence>
<reference evidence="1 2" key="1">
    <citation type="submission" date="2021-06" db="EMBL/GenBank/DDBJ databases">
        <title>Caerostris darwini draft genome.</title>
        <authorList>
            <person name="Kono N."/>
            <person name="Arakawa K."/>
        </authorList>
    </citation>
    <scope>NUCLEOTIDE SEQUENCE [LARGE SCALE GENOMIC DNA]</scope>
</reference>
<dbReference type="AlphaFoldDB" id="A0AAV4WE19"/>
<comment type="caution">
    <text evidence="1">The sequence shown here is derived from an EMBL/GenBank/DDBJ whole genome shotgun (WGS) entry which is preliminary data.</text>
</comment>
<name>A0AAV4WE19_9ARAC</name>
<gene>
    <name evidence="1" type="primary">AVEN_6233_1</name>
    <name evidence="1" type="ORF">CDAR_19041</name>
</gene>